<protein>
    <recommendedName>
        <fullName evidence="7">Protein kinase domain-containing protein</fullName>
    </recommendedName>
</protein>
<dbReference type="EMBL" id="JBBNAE010000010">
    <property type="protein sequence ID" value="KAK9091688.1"/>
    <property type="molecule type" value="Genomic_DNA"/>
</dbReference>
<dbReference type="InterPro" id="IPR051824">
    <property type="entry name" value="LRR_Rcpt-Like_S/T_Kinase"/>
</dbReference>
<feature type="binding site" evidence="5">
    <location>
        <position position="285"/>
    </location>
    <ligand>
        <name>ATP</name>
        <dbReference type="ChEBI" id="CHEBI:30616"/>
    </ligand>
</feature>
<keyword evidence="6" id="KW-0723">Serine/threonine-protein kinase</keyword>
<comment type="similarity">
    <text evidence="6">Belongs to the protein kinase superfamily.</text>
</comment>
<dbReference type="InterPro" id="IPR008271">
    <property type="entry name" value="Ser/Thr_kinase_AS"/>
</dbReference>
<dbReference type="PROSITE" id="PS50011">
    <property type="entry name" value="PROTEIN_KINASE_DOM"/>
    <property type="match status" value="1"/>
</dbReference>
<comment type="caution">
    <text evidence="8">The sequence shown here is derived from an EMBL/GenBank/DDBJ whole genome shotgun (WGS) entry which is preliminary data.</text>
</comment>
<dbReference type="PROSITE" id="PS00108">
    <property type="entry name" value="PROTEIN_KINASE_ST"/>
    <property type="match status" value="1"/>
</dbReference>
<evidence type="ECO:0000256" key="2">
    <source>
        <dbReference type="ARBA" id="ARBA00022741"/>
    </source>
</evidence>
<dbReference type="FunFam" id="3.30.200.20:FF:000162">
    <property type="entry name" value="Adenine nucleotide alpha hydrolase-like domain kinase"/>
    <property type="match status" value="1"/>
</dbReference>
<proteinExistence type="inferred from homology"/>
<dbReference type="GO" id="GO:0005524">
    <property type="term" value="F:ATP binding"/>
    <property type="evidence" value="ECO:0007669"/>
    <property type="project" value="UniProtKB-UniRule"/>
</dbReference>
<feature type="domain" description="Protein kinase" evidence="7">
    <location>
        <begin position="257"/>
        <end position="492"/>
    </location>
</feature>
<evidence type="ECO:0000256" key="1">
    <source>
        <dbReference type="ARBA" id="ARBA00022679"/>
    </source>
</evidence>
<dbReference type="PROSITE" id="PS00107">
    <property type="entry name" value="PROTEIN_KINASE_ATP"/>
    <property type="match status" value="1"/>
</dbReference>
<dbReference type="Gene3D" id="2.60.40.1760">
    <property type="entry name" value="glycosyl hydrolase (family 31)"/>
    <property type="match status" value="1"/>
</dbReference>
<evidence type="ECO:0000256" key="6">
    <source>
        <dbReference type="RuleBase" id="RU000304"/>
    </source>
</evidence>
<organism evidence="8 9">
    <name type="scientific">Stephania japonica</name>
    <dbReference type="NCBI Taxonomy" id="461633"/>
    <lineage>
        <taxon>Eukaryota</taxon>
        <taxon>Viridiplantae</taxon>
        <taxon>Streptophyta</taxon>
        <taxon>Embryophyta</taxon>
        <taxon>Tracheophyta</taxon>
        <taxon>Spermatophyta</taxon>
        <taxon>Magnoliopsida</taxon>
        <taxon>Ranunculales</taxon>
        <taxon>Menispermaceae</taxon>
        <taxon>Menispermoideae</taxon>
        <taxon>Cissampelideae</taxon>
        <taxon>Stephania</taxon>
    </lineage>
</organism>
<reference evidence="8 9" key="1">
    <citation type="submission" date="2024-01" db="EMBL/GenBank/DDBJ databases">
        <title>Genome assemblies of Stephania.</title>
        <authorList>
            <person name="Yang L."/>
        </authorList>
    </citation>
    <scope>NUCLEOTIDE SEQUENCE [LARGE SCALE GENOMIC DNA]</scope>
    <source>
        <strain evidence="8">QJT</strain>
        <tissue evidence="8">Leaf</tissue>
    </source>
</reference>
<dbReference type="Proteomes" id="UP001417504">
    <property type="component" value="Unassembled WGS sequence"/>
</dbReference>
<accession>A0AAP0ELE4</accession>
<keyword evidence="9" id="KW-1185">Reference proteome</keyword>
<dbReference type="InterPro" id="IPR011009">
    <property type="entry name" value="Kinase-like_dom_sf"/>
</dbReference>
<dbReference type="PANTHER" id="PTHR48006">
    <property type="entry name" value="LEUCINE-RICH REPEAT-CONTAINING PROTEIN DDB_G0281931-RELATED"/>
    <property type="match status" value="1"/>
</dbReference>
<dbReference type="Pfam" id="PF03004">
    <property type="entry name" value="Transposase_24"/>
    <property type="match status" value="1"/>
</dbReference>
<sequence length="492" mass="53675">MGDILDIGDLEESDRSLFSGTQNTVEEKDGASVSRAEVWIRGHSDKNGKPHNAEIAEIVDKINACNQSQCSESTAQSINNDPISQVFGTEHQGRVRGLGFGVTPTGVGSTRGRRAHLYMSDDGKSVGEQIWIKVNVEQTSFYRVKYDDVLATQLKDRHYHSRMRKNNGKMRGNPQRGVLLPPLLKASIGAKSRKISSWAASEVAGAELIFSYKADPFGFAVKRRSNGDVLFNSSTEMGSPIWESGNFTLQCLEIATRKYDTLIGEGGFGSVYCGTLPDGQEVAVKVGSATSTQGTREFENELNLLSAIQHENLVPLFGYCCENDQQILVYPFMSNGSLQDRLYGLFYLHTFAGRGVIHRDVKSSNILLDHSMCAKVANFSFSKYAPQEGDSGVSLECLHRPADTMNGVVVPGHDRLGVPPLPSSLVMKTGVHDGNREITGDALESRSCHTGRDSLEPASSFRTLGGLCPSDAGQVLRHCPERASVLFPYAVM</sequence>
<evidence type="ECO:0000259" key="7">
    <source>
        <dbReference type="PROSITE" id="PS50011"/>
    </source>
</evidence>
<evidence type="ECO:0000256" key="3">
    <source>
        <dbReference type="ARBA" id="ARBA00022777"/>
    </source>
</evidence>
<keyword evidence="2 5" id="KW-0547">Nucleotide-binding</keyword>
<gene>
    <name evidence="8" type="ORF">Sjap_024865</name>
</gene>
<dbReference type="GO" id="GO:0004674">
    <property type="term" value="F:protein serine/threonine kinase activity"/>
    <property type="evidence" value="ECO:0007669"/>
    <property type="project" value="UniProtKB-KW"/>
</dbReference>
<name>A0AAP0ELE4_9MAGN</name>
<evidence type="ECO:0000313" key="9">
    <source>
        <dbReference type="Proteomes" id="UP001417504"/>
    </source>
</evidence>
<dbReference type="PANTHER" id="PTHR48006:SF96">
    <property type="entry name" value="PROTEIN KINASE DOMAIN-CONTAINING PROTEIN"/>
    <property type="match status" value="1"/>
</dbReference>
<evidence type="ECO:0000313" key="8">
    <source>
        <dbReference type="EMBL" id="KAK9091688.1"/>
    </source>
</evidence>
<evidence type="ECO:0000256" key="4">
    <source>
        <dbReference type="ARBA" id="ARBA00022840"/>
    </source>
</evidence>
<dbReference type="Gene3D" id="3.30.200.20">
    <property type="entry name" value="Phosphorylase Kinase, domain 1"/>
    <property type="match status" value="1"/>
</dbReference>
<keyword evidence="1" id="KW-0808">Transferase</keyword>
<dbReference type="SUPFAM" id="SSF56112">
    <property type="entry name" value="Protein kinase-like (PK-like)"/>
    <property type="match status" value="1"/>
</dbReference>
<keyword evidence="3" id="KW-0418">Kinase</keyword>
<keyword evidence="4 5" id="KW-0067">ATP-binding</keyword>
<dbReference type="InterPro" id="IPR004252">
    <property type="entry name" value="Probable_transposase_24"/>
</dbReference>
<dbReference type="AlphaFoldDB" id="A0AAP0ELE4"/>
<dbReference type="SMART" id="SM00220">
    <property type="entry name" value="S_TKc"/>
    <property type="match status" value="1"/>
</dbReference>
<dbReference type="Pfam" id="PF00069">
    <property type="entry name" value="Pkinase"/>
    <property type="match status" value="1"/>
</dbReference>
<dbReference type="InterPro" id="IPR000719">
    <property type="entry name" value="Prot_kinase_dom"/>
</dbReference>
<dbReference type="InterPro" id="IPR017441">
    <property type="entry name" value="Protein_kinase_ATP_BS"/>
</dbReference>
<evidence type="ECO:0000256" key="5">
    <source>
        <dbReference type="PROSITE-ProRule" id="PRU10141"/>
    </source>
</evidence>
<dbReference type="Gene3D" id="1.10.510.10">
    <property type="entry name" value="Transferase(Phosphotransferase) domain 1"/>
    <property type="match status" value="1"/>
</dbReference>